<proteinExistence type="predicted"/>
<dbReference type="Proteomes" id="UP000302163">
    <property type="component" value="Chromosome"/>
</dbReference>
<evidence type="ECO:0000313" key="2">
    <source>
        <dbReference type="Proteomes" id="UP000302163"/>
    </source>
</evidence>
<accession>A0A4P8YF97</accession>
<dbReference type="EMBL" id="CP040428">
    <property type="protein sequence ID" value="QCT18503.1"/>
    <property type="molecule type" value="Genomic_DNA"/>
</dbReference>
<dbReference type="KEGG" id="izh:FEM41_02030"/>
<gene>
    <name evidence="1" type="ORF">FEM41_02030</name>
</gene>
<evidence type="ECO:0000313" key="1">
    <source>
        <dbReference type="EMBL" id="QCT18503.1"/>
    </source>
</evidence>
<dbReference type="RefSeq" id="WP_138093945.1">
    <property type="nucleotide sequence ID" value="NZ_CP040428.1"/>
</dbReference>
<protein>
    <submittedName>
        <fullName evidence="1">Uncharacterized protein</fullName>
    </submittedName>
</protein>
<sequence length="136" mass="15562">MADTDFWLQKIREQVCPNHSDAADYWDSLTPEWRGLVLHAAAICGRRELKPSLARCTWAELFTRTDPRTILQIRRGIQHGRRVFAGFGSLRDSDFSARTAKRDRKPEPAQKRGIEMVIAPDILAAFDARQQLNQEG</sequence>
<organism evidence="1 2">
    <name type="scientific">Jejubacter calystegiae</name>
    <dbReference type="NCBI Taxonomy" id="2579935"/>
    <lineage>
        <taxon>Bacteria</taxon>
        <taxon>Pseudomonadati</taxon>
        <taxon>Pseudomonadota</taxon>
        <taxon>Gammaproteobacteria</taxon>
        <taxon>Enterobacterales</taxon>
        <taxon>Enterobacteriaceae</taxon>
        <taxon>Jejubacter</taxon>
    </lineage>
</organism>
<name>A0A4P8YF97_9ENTR</name>
<dbReference type="AlphaFoldDB" id="A0A4P8YF97"/>
<keyword evidence="2" id="KW-1185">Reference proteome</keyword>
<dbReference type="OrthoDB" id="6606202at2"/>
<reference evidence="1 2" key="1">
    <citation type="submission" date="2019-05" db="EMBL/GenBank/DDBJ databases">
        <title>Complete genome sequence of Izhakiella calystegiae KSNA2, an endophyte isolated from beach morning glory (Calystegia soldanella).</title>
        <authorList>
            <person name="Jiang L."/>
            <person name="Jeong J.C."/>
            <person name="Kim C.Y."/>
            <person name="Kim D.H."/>
            <person name="Kim S.W."/>
            <person name="Lee j."/>
        </authorList>
    </citation>
    <scope>NUCLEOTIDE SEQUENCE [LARGE SCALE GENOMIC DNA]</scope>
    <source>
        <strain evidence="1 2">KSNA2</strain>
    </source>
</reference>